<reference evidence="1 2" key="1">
    <citation type="journal article" name="Nat. Commun.">
        <title>Undinarchaeota illuminate DPANN phylogeny and the impact of gene transfer on archaeal evolution.</title>
        <authorList>
            <person name="Dombrowski N."/>
            <person name="Williams T.A."/>
            <person name="Sun J."/>
            <person name="Woodcroft B.J."/>
            <person name="Lee J.H."/>
            <person name="Minh B.Q."/>
            <person name="Rinke C."/>
            <person name="Spang A."/>
        </authorList>
    </citation>
    <scope>NUCLEOTIDE SEQUENCE [LARGE SCALE GENOMIC DNA]</scope>
    <source>
        <strain evidence="1">MAG_bin1129</strain>
    </source>
</reference>
<sequence length="434" mass="50595">MPSLRSDRTGQMSIIELLKLIYQIYSITKTPLKKFAKWLKTNFVVIPLWTGKIEYLYHIHEDEKDESKDERKKMYDYLKDADALKDFGFVFGNELNYNGARDIGVYGFLPFFEINHYYGNARIPKKKIEEICILLKGGVEPSHFRGGTIADICNVFEKNIYPENPSKKNIYCAIAAAKLLLKFVFEECTKKSSKDFKRMLSNPEGVFAHVYERLYESAPNVGEMRNKWMSRFLKASLRGMYASSEGLVVYRFTTKPLEAAAQVKDIAERMDGDASRAVDELAKIGFIQEIKKRLVVAFGPRTPKEAVQSLFHGRPSKTFIVTDKPHFDKLNGLFEVFRDEMYNFDRDIIETFRQKMDTHYRIPIIINVFRAPRELRSVCAAYNKDSKRKIQQIKFPEEEKEKFIFGSPLGRCAYIIDKYRIRVPRNLQSEAMKR</sequence>
<name>A0A832UZZ6_9ARCH</name>
<dbReference type="Proteomes" id="UP000646946">
    <property type="component" value="Unassembled WGS sequence"/>
</dbReference>
<accession>A0A832UZZ6</accession>
<comment type="caution">
    <text evidence="1">The sequence shown here is derived from an EMBL/GenBank/DDBJ whole genome shotgun (WGS) entry which is preliminary data.</text>
</comment>
<dbReference type="EMBL" id="DVAB01000023">
    <property type="protein sequence ID" value="HIK00394.1"/>
    <property type="molecule type" value="Genomic_DNA"/>
</dbReference>
<evidence type="ECO:0000313" key="1">
    <source>
        <dbReference type="EMBL" id="HIK00394.1"/>
    </source>
</evidence>
<keyword evidence="2" id="KW-1185">Reference proteome</keyword>
<protein>
    <submittedName>
        <fullName evidence="1">Uncharacterized protein</fullName>
    </submittedName>
</protein>
<evidence type="ECO:0000313" key="2">
    <source>
        <dbReference type="Proteomes" id="UP000646946"/>
    </source>
</evidence>
<gene>
    <name evidence="1" type="ORF">H1016_02525</name>
</gene>
<organism evidence="1 2">
    <name type="scientific">Candidatus Naiadarchaeum limnaeum</name>
    <dbReference type="NCBI Taxonomy" id="2756139"/>
    <lineage>
        <taxon>Archaea</taxon>
        <taxon>Candidatus Undinarchaeota</taxon>
        <taxon>Candidatus Undinarchaeia</taxon>
        <taxon>Candidatus Naiadarchaeales</taxon>
        <taxon>Candidatus Naiadarchaeaceae</taxon>
        <taxon>Candidatus Naiadarchaeum</taxon>
    </lineage>
</organism>
<proteinExistence type="predicted"/>
<dbReference type="AlphaFoldDB" id="A0A832UZZ6"/>